<feature type="transmembrane region" description="Helical" evidence="1">
    <location>
        <begin position="198"/>
        <end position="216"/>
    </location>
</feature>
<reference evidence="3 4" key="2">
    <citation type="submission" date="2019-01" db="EMBL/GenBank/DDBJ databases">
        <authorList>
            <person name="Li Y."/>
        </authorList>
    </citation>
    <scope>NUCLEOTIDE SEQUENCE [LARGE SCALE GENOMIC DNA]</scope>
    <source>
        <strain evidence="3 4">2D-5</strain>
    </source>
</reference>
<keyword evidence="2" id="KW-0732">Signal</keyword>
<keyword evidence="1" id="KW-0812">Transmembrane</keyword>
<dbReference type="Proteomes" id="UP000285710">
    <property type="component" value="Unassembled WGS sequence"/>
</dbReference>
<evidence type="ECO:0000313" key="4">
    <source>
        <dbReference type="Proteomes" id="UP000285710"/>
    </source>
</evidence>
<evidence type="ECO:0008006" key="5">
    <source>
        <dbReference type="Google" id="ProtNLM"/>
    </source>
</evidence>
<feature type="chain" id="PRO_5019012081" description="VPLPA-CTERM sorting domain-containing protein" evidence="2">
    <location>
        <begin position="25"/>
        <end position="221"/>
    </location>
</feature>
<dbReference type="EMBL" id="SAUW01000018">
    <property type="protein sequence ID" value="RWR08172.1"/>
    <property type="molecule type" value="Genomic_DNA"/>
</dbReference>
<dbReference type="AlphaFoldDB" id="A0A443IQ06"/>
<reference evidence="3 4" key="1">
    <citation type="submission" date="2019-01" db="EMBL/GenBank/DDBJ databases">
        <title>Sinorhodobacter populi sp. nov. isolated from the symptomatic bark tissue of Populus euramericana canker.</title>
        <authorList>
            <person name="Xu G."/>
        </authorList>
    </citation>
    <scope>NUCLEOTIDE SEQUENCE [LARGE SCALE GENOMIC DNA]</scope>
    <source>
        <strain evidence="3 4">2D-5</strain>
    </source>
</reference>
<proteinExistence type="predicted"/>
<name>A0A443IQ06_9RHOB</name>
<feature type="signal peptide" evidence="2">
    <location>
        <begin position="1"/>
        <end position="24"/>
    </location>
</feature>
<evidence type="ECO:0000256" key="2">
    <source>
        <dbReference type="SAM" id="SignalP"/>
    </source>
</evidence>
<protein>
    <recommendedName>
        <fullName evidence="5">VPLPA-CTERM sorting domain-containing protein</fullName>
    </recommendedName>
</protein>
<keyword evidence="1" id="KW-1133">Transmembrane helix</keyword>
<keyword evidence="1" id="KW-0472">Membrane</keyword>
<gene>
    <name evidence="3" type="ORF">D2T33_16235</name>
</gene>
<sequence>MLKSILPCGLAMLAFGMAAMPAVAATENLIVNGTFDDFTTGWIGNYQIRSNDPVIDTGSYFFPGAGAFHMIYQNYTLTDTDLASLWDTGLSYTLSADLFGWHNQQDRGTLSVFFLDGEGDRITSSTLMSSTLYDGWWDTEITAGGKYYQSVSGLVPTDTMTLQFVISSTRIGGGTNNDGYIDNASFTMAELPAVPLPAGLPLLGSGLVVLAGLRGLRRRRS</sequence>
<dbReference type="Gene3D" id="2.60.120.260">
    <property type="entry name" value="Galactose-binding domain-like"/>
    <property type="match status" value="1"/>
</dbReference>
<dbReference type="RefSeq" id="WP_128270483.1">
    <property type="nucleotide sequence ID" value="NZ_SAUW01000018.1"/>
</dbReference>
<accession>A0A443IQ06</accession>
<organism evidence="3 4">
    <name type="scientific">Paenirhodobacter populi</name>
    <dbReference type="NCBI Taxonomy" id="2306993"/>
    <lineage>
        <taxon>Bacteria</taxon>
        <taxon>Pseudomonadati</taxon>
        <taxon>Pseudomonadota</taxon>
        <taxon>Alphaproteobacteria</taxon>
        <taxon>Rhodobacterales</taxon>
        <taxon>Rhodobacter group</taxon>
        <taxon>Paenirhodobacter</taxon>
    </lineage>
</organism>
<keyword evidence="4" id="KW-1185">Reference proteome</keyword>
<evidence type="ECO:0000256" key="1">
    <source>
        <dbReference type="SAM" id="Phobius"/>
    </source>
</evidence>
<evidence type="ECO:0000313" key="3">
    <source>
        <dbReference type="EMBL" id="RWR08172.1"/>
    </source>
</evidence>
<comment type="caution">
    <text evidence="3">The sequence shown here is derived from an EMBL/GenBank/DDBJ whole genome shotgun (WGS) entry which is preliminary data.</text>
</comment>